<dbReference type="GO" id="GO:0016491">
    <property type="term" value="F:oxidoreductase activity"/>
    <property type="evidence" value="ECO:0007669"/>
    <property type="project" value="UniProtKB-KW"/>
</dbReference>
<protein>
    <recommendedName>
        <fullName evidence="7">FAD/NAD(P)-binding domain-containing protein</fullName>
    </recommendedName>
</protein>
<dbReference type="EMBL" id="KZ821246">
    <property type="protein sequence ID" value="PYH43167.1"/>
    <property type="molecule type" value="Genomic_DNA"/>
</dbReference>
<dbReference type="PANTHER" id="PTHR43098">
    <property type="entry name" value="L-ORNITHINE N(5)-MONOOXYGENASE-RELATED"/>
    <property type="match status" value="1"/>
</dbReference>
<evidence type="ECO:0008006" key="7">
    <source>
        <dbReference type="Google" id="ProtNLM"/>
    </source>
</evidence>
<evidence type="ECO:0000256" key="4">
    <source>
        <dbReference type="ARBA" id="ARBA00023002"/>
    </source>
</evidence>
<dbReference type="GeneID" id="37078772"/>
<gene>
    <name evidence="5" type="ORF">BP01DRAFT_384863</name>
</gene>
<keyword evidence="1" id="KW-0285">Flavoprotein</keyword>
<dbReference type="STRING" id="1450539.A0A318Z9R5"/>
<dbReference type="OrthoDB" id="66881at2759"/>
<keyword evidence="2" id="KW-0274">FAD</keyword>
<keyword evidence="4" id="KW-0560">Oxidoreductase</keyword>
<dbReference type="InterPro" id="IPR036188">
    <property type="entry name" value="FAD/NAD-bd_sf"/>
</dbReference>
<dbReference type="PANTHER" id="PTHR43098:SF5">
    <property type="entry name" value="DUAL-FUNCTIONAL MONOOXYGENASE_METHYLTRANSFERASE PSOF"/>
    <property type="match status" value="1"/>
</dbReference>
<evidence type="ECO:0000256" key="2">
    <source>
        <dbReference type="ARBA" id="ARBA00022827"/>
    </source>
</evidence>
<dbReference type="AlphaFoldDB" id="A0A318Z9R5"/>
<dbReference type="Proteomes" id="UP000248349">
    <property type="component" value="Unassembled WGS sequence"/>
</dbReference>
<dbReference type="RefSeq" id="XP_025429149.1">
    <property type="nucleotide sequence ID" value="XM_025577543.1"/>
</dbReference>
<dbReference type="InterPro" id="IPR050775">
    <property type="entry name" value="FAD-binding_Monooxygenases"/>
</dbReference>
<proteinExistence type="predicted"/>
<keyword evidence="3" id="KW-0521">NADP</keyword>
<evidence type="ECO:0000313" key="6">
    <source>
        <dbReference type="Proteomes" id="UP000248349"/>
    </source>
</evidence>
<sequence length="100" mass="10722">MTHPITEGVAEGIRTADGRLNELDVIVVATGFDAMDGSYARRTGSERYLGCSVSGYLNLLIVSGPMFGFANVPPLTESNVEFLRDLPEGGETLKGDWEAV</sequence>
<reference evidence="5 6" key="1">
    <citation type="submission" date="2016-12" db="EMBL/GenBank/DDBJ databases">
        <title>The genomes of Aspergillus section Nigri reveals drivers in fungal speciation.</title>
        <authorList>
            <consortium name="DOE Joint Genome Institute"/>
            <person name="Vesth T.C."/>
            <person name="Nybo J."/>
            <person name="Theobald S."/>
            <person name="Brandl J."/>
            <person name="Frisvad J.C."/>
            <person name="Nielsen K.F."/>
            <person name="Lyhne E.K."/>
            <person name="Kogle M.E."/>
            <person name="Kuo A."/>
            <person name="Riley R."/>
            <person name="Clum A."/>
            <person name="Nolan M."/>
            <person name="Lipzen A."/>
            <person name="Salamov A."/>
            <person name="Henrissat B."/>
            <person name="Wiebenga A."/>
            <person name="De Vries R.P."/>
            <person name="Grigoriev I.V."/>
            <person name="Mortensen U.H."/>
            <person name="Andersen M.R."/>
            <person name="Baker S.E."/>
        </authorList>
    </citation>
    <scope>NUCLEOTIDE SEQUENCE [LARGE SCALE GENOMIC DNA]</scope>
    <source>
        <strain evidence="5 6">JOP 1030-1</strain>
    </source>
</reference>
<name>A0A318Z9R5_9EURO</name>
<organism evidence="5 6">
    <name type="scientific">Aspergillus saccharolyticus JOP 1030-1</name>
    <dbReference type="NCBI Taxonomy" id="1450539"/>
    <lineage>
        <taxon>Eukaryota</taxon>
        <taxon>Fungi</taxon>
        <taxon>Dikarya</taxon>
        <taxon>Ascomycota</taxon>
        <taxon>Pezizomycotina</taxon>
        <taxon>Eurotiomycetes</taxon>
        <taxon>Eurotiomycetidae</taxon>
        <taxon>Eurotiales</taxon>
        <taxon>Aspergillaceae</taxon>
        <taxon>Aspergillus</taxon>
        <taxon>Aspergillus subgen. Circumdati</taxon>
    </lineage>
</organism>
<accession>A0A318Z9R5</accession>
<evidence type="ECO:0000256" key="1">
    <source>
        <dbReference type="ARBA" id="ARBA00022630"/>
    </source>
</evidence>
<dbReference type="Gene3D" id="3.50.50.60">
    <property type="entry name" value="FAD/NAD(P)-binding domain"/>
    <property type="match status" value="1"/>
</dbReference>
<evidence type="ECO:0000313" key="5">
    <source>
        <dbReference type="EMBL" id="PYH43167.1"/>
    </source>
</evidence>
<evidence type="ECO:0000256" key="3">
    <source>
        <dbReference type="ARBA" id="ARBA00022857"/>
    </source>
</evidence>
<keyword evidence="6" id="KW-1185">Reference proteome</keyword>